<keyword evidence="1" id="KW-1133">Transmembrane helix</keyword>
<gene>
    <name evidence="2" type="ORF">GW7_08474</name>
</gene>
<feature type="transmembrane region" description="Helical" evidence="1">
    <location>
        <begin position="36"/>
        <end position="57"/>
    </location>
</feature>
<keyword evidence="1" id="KW-0472">Membrane</keyword>
<evidence type="ECO:0000313" key="3">
    <source>
        <dbReference type="Proteomes" id="UP000006813"/>
    </source>
</evidence>
<evidence type="ECO:0008006" key="4">
    <source>
        <dbReference type="Google" id="ProtNLM"/>
    </source>
</evidence>
<evidence type="ECO:0000256" key="1">
    <source>
        <dbReference type="SAM" id="Phobius"/>
    </source>
</evidence>
<dbReference type="Proteomes" id="UP000006813">
    <property type="component" value="Unassembled WGS sequence"/>
</dbReference>
<accession>G5BFR9</accession>
<name>G5BFR9_HETGA</name>
<dbReference type="InParanoid" id="G5BFR9"/>
<dbReference type="AlphaFoldDB" id="G5BFR9"/>
<reference evidence="2 3" key="1">
    <citation type="journal article" date="2011" name="Nature">
        <title>Genome sequencing reveals insights into physiology and longevity of the naked mole rat.</title>
        <authorList>
            <person name="Kim E.B."/>
            <person name="Fang X."/>
            <person name="Fushan A.A."/>
            <person name="Huang Z."/>
            <person name="Lobanov A.V."/>
            <person name="Han L."/>
            <person name="Marino S.M."/>
            <person name="Sun X."/>
            <person name="Turanov A.A."/>
            <person name="Yang P."/>
            <person name="Yim S.H."/>
            <person name="Zhao X."/>
            <person name="Kasaikina M.V."/>
            <person name="Stoletzki N."/>
            <person name="Peng C."/>
            <person name="Polak P."/>
            <person name="Xiong Z."/>
            <person name="Kiezun A."/>
            <person name="Zhu Y."/>
            <person name="Chen Y."/>
            <person name="Kryukov G.V."/>
            <person name="Zhang Q."/>
            <person name="Peshkin L."/>
            <person name="Yang L."/>
            <person name="Bronson R.T."/>
            <person name="Buffenstein R."/>
            <person name="Wang B."/>
            <person name="Han C."/>
            <person name="Li Q."/>
            <person name="Chen L."/>
            <person name="Zhao W."/>
            <person name="Sunyaev S.R."/>
            <person name="Park T.J."/>
            <person name="Zhang G."/>
            <person name="Wang J."/>
            <person name="Gladyshev V.N."/>
        </authorList>
    </citation>
    <scope>NUCLEOTIDE SEQUENCE [LARGE SCALE GENOMIC DNA]</scope>
</reference>
<dbReference type="EMBL" id="JH170059">
    <property type="protein sequence ID" value="EHB08130.1"/>
    <property type="molecule type" value="Genomic_DNA"/>
</dbReference>
<sequence length="73" mass="8116">MIIIDSTDSKRSGGRYTVTPNATVKHFTASQLSDSGSYICVVGALCSLGTWCLYPNLHLEVSRRLRRWSRGIL</sequence>
<dbReference type="STRING" id="10181.G5BFR9"/>
<protein>
    <recommendedName>
        <fullName evidence="4">Immunoglobulin V-set domain-containing protein</fullName>
    </recommendedName>
</protein>
<organism evidence="2 3">
    <name type="scientific">Heterocephalus glaber</name>
    <name type="common">Naked mole rat</name>
    <dbReference type="NCBI Taxonomy" id="10181"/>
    <lineage>
        <taxon>Eukaryota</taxon>
        <taxon>Metazoa</taxon>
        <taxon>Chordata</taxon>
        <taxon>Craniata</taxon>
        <taxon>Vertebrata</taxon>
        <taxon>Euteleostomi</taxon>
        <taxon>Mammalia</taxon>
        <taxon>Eutheria</taxon>
        <taxon>Euarchontoglires</taxon>
        <taxon>Glires</taxon>
        <taxon>Rodentia</taxon>
        <taxon>Hystricomorpha</taxon>
        <taxon>Bathyergidae</taxon>
        <taxon>Heterocephalus</taxon>
    </lineage>
</organism>
<proteinExistence type="predicted"/>
<keyword evidence="1" id="KW-0812">Transmembrane</keyword>
<evidence type="ECO:0000313" key="2">
    <source>
        <dbReference type="EMBL" id="EHB08130.1"/>
    </source>
</evidence>